<sequence>MERYEQRAACGRDLLTTEGFRVSGNVPLRSVDRKSYQDLWIVPDDHLLLMVFPLDRLFLISRPAIYCRRVILQALLRTNAKIPRKL</sequence>
<gene>
    <name evidence="1" type="ORF">SCLTRI_LOCUS5712</name>
</gene>
<reference evidence="1" key="1">
    <citation type="submission" date="2020-10" db="EMBL/GenBank/DDBJ databases">
        <authorList>
            <person name="Kusch S."/>
        </authorList>
    </citation>
    <scope>NUCLEOTIDE SEQUENCE</scope>
    <source>
        <strain evidence="1">SwB9</strain>
    </source>
</reference>
<organism evidence="1 2">
    <name type="scientific">Sclerotinia trifoliorum</name>
    <dbReference type="NCBI Taxonomy" id="28548"/>
    <lineage>
        <taxon>Eukaryota</taxon>
        <taxon>Fungi</taxon>
        <taxon>Dikarya</taxon>
        <taxon>Ascomycota</taxon>
        <taxon>Pezizomycotina</taxon>
        <taxon>Leotiomycetes</taxon>
        <taxon>Helotiales</taxon>
        <taxon>Sclerotiniaceae</taxon>
        <taxon>Sclerotinia</taxon>
    </lineage>
</organism>
<protein>
    <submittedName>
        <fullName evidence="1">C920eaa1-4472-448a-8177-d65ae47ad7dc</fullName>
    </submittedName>
</protein>
<dbReference type="EMBL" id="CAJHIA010000017">
    <property type="protein sequence ID" value="CAD6445996.1"/>
    <property type="molecule type" value="Genomic_DNA"/>
</dbReference>
<proteinExistence type="predicted"/>
<evidence type="ECO:0000313" key="1">
    <source>
        <dbReference type="EMBL" id="CAD6445996.1"/>
    </source>
</evidence>
<evidence type="ECO:0000313" key="2">
    <source>
        <dbReference type="Proteomes" id="UP000624404"/>
    </source>
</evidence>
<dbReference type="AlphaFoldDB" id="A0A8H2ZPS6"/>
<keyword evidence="2" id="KW-1185">Reference proteome</keyword>
<dbReference type="Proteomes" id="UP000624404">
    <property type="component" value="Unassembled WGS sequence"/>
</dbReference>
<accession>A0A8H2ZPS6</accession>
<comment type="caution">
    <text evidence="1">The sequence shown here is derived from an EMBL/GenBank/DDBJ whole genome shotgun (WGS) entry which is preliminary data.</text>
</comment>
<name>A0A8H2ZPS6_9HELO</name>